<keyword evidence="5 7" id="KW-0326">Glycosidase</keyword>
<evidence type="ECO:0000313" key="9">
    <source>
        <dbReference type="EMBL" id="MVN90224.1"/>
    </source>
</evidence>
<accession>A0A6I4IPZ8</accession>
<dbReference type="GO" id="GO:0005576">
    <property type="term" value="C:extracellular region"/>
    <property type="evidence" value="ECO:0007669"/>
    <property type="project" value="TreeGrafter"/>
</dbReference>
<dbReference type="AlphaFoldDB" id="A0A6I4IPZ8"/>
<keyword evidence="2 7" id="KW-0378">Hydrolase</keyword>
<dbReference type="InterPro" id="IPR017853">
    <property type="entry name" value="GH"/>
</dbReference>
<dbReference type="Pfam" id="PF00150">
    <property type="entry name" value="Cellulase"/>
    <property type="match status" value="1"/>
</dbReference>
<dbReference type="SUPFAM" id="SSF51445">
    <property type="entry name" value="(Trans)glycosidases"/>
    <property type="match status" value="1"/>
</dbReference>
<dbReference type="GO" id="GO:0008422">
    <property type="term" value="F:beta-glucosidase activity"/>
    <property type="evidence" value="ECO:0007669"/>
    <property type="project" value="TreeGrafter"/>
</dbReference>
<evidence type="ECO:0000256" key="6">
    <source>
        <dbReference type="ARBA" id="ARBA00023326"/>
    </source>
</evidence>
<comment type="caution">
    <text evidence="9">The sequence shown here is derived from an EMBL/GenBank/DDBJ whole genome shotgun (WGS) entry which is preliminary data.</text>
</comment>
<keyword evidence="4" id="KW-0119">Carbohydrate metabolism</keyword>
<dbReference type="PANTHER" id="PTHR31297">
    <property type="entry name" value="GLUCAN ENDO-1,6-BETA-GLUCOSIDASE B"/>
    <property type="match status" value="1"/>
</dbReference>
<dbReference type="GO" id="GO:0009986">
    <property type="term" value="C:cell surface"/>
    <property type="evidence" value="ECO:0007669"/>
    <property type="project" value="TreeGrafter"/>
</dbReference>
<evidence type="ECO:0000256" key="7">
    <source>
        <dbReference type="RuleBase" id="RU361153"/>
    </source>
</evidence>
<evidence type="ECO:0000256" key="3">
    <source>
        <dbReference type="ARBA" id="ARBA00023001"/>
    </source>
</evidence>
<keyword evidence="10" id="KW-1185">Reference proteome</keyword>
<dbReference type="RefSeq" id="WP_157539989.1">
    <property type="nucleotide sequence ID" value="NZ_WQLA01000001.1"/>
</dbReference>
<keyword evidence="3" id="KW-0136">Cellulose degradation</keyword>
<dbReference type="Gene3D" id="3.20.20.80">
    <property type="entry name" value="Glycosidases"/>
    <property type="match status" value="1"/>
</dbReference>
<reference evidence="9 10" key="1">
    <citation type="submission" date="2019-12" db="EMBL/GenBank/DDBJ databases">
        <title>Mucilaginibacter sp. HME9299 genome sequencing and assembly.</title>
        <authorList>
            <person name="Kang H."/>
            <person name="Kim H."/>
            <person name="Joh K."/>
        </authorList>
    </citation>
    <scope>NUCLEOTIDE SEQUENCE [LARGE SCALE GENOMIC DNA]</scope>
    <source>
        <strain evidence="9 10">HME9299</strain>
    </source>
</reference>
<evidence type="ECO:0000256" key="1">
    <source>
        <dbReference type="ARBA" id="ARBA00005641"/>
    </source>
</evidence>
<dbReference type="GO" id="GO:0030245">
    <property type="term" value="P:cellulose catabolic process"/>
    <property type="evidence" value="ECO:0007669"/>
    <property type="project" value="UniProtKB-KW"/>
</dbReference>
<evidence type="ECO:0000259" key="8">
    <source>
        <dbReference type="Pfam" id="PF00150"/>
    </source>
</evidence>
<evidence type="ECO:0000256" key="5">
    <source>
        <dbReference type="ARBA" id="ARBA00023295"/>
    </source>
</evidence>
<dbReference type="Proteomes" id="UP000434850">
    <property type="component" value="Unassembled WGS sequence"/>
</dbReference>
<sequence length="401" mass="46221">MVKILSGVKIEVAETINNLMLNIENTKSNYIILSKIKLIRLVFVFVYLGFAKSTPTFAQTRAIAFKRAASLNNGINISWLEQTWNPDALKRKTITITDLKLLKTLGFKSIRLPVAFRYYEEHNIPLSNVLKQVDYVWKLCRQTGLKLVIDYHYGKLNDANYTLETQKIIKTWSTLTVRYANAPADQLFFDLYNEPPPINPSVWKDAAYNIVTALRKMDKKRTFLVGASNYNSIYELSRMVRLADENVIYAFHFYEPFLFTHQGALWVGNQVSTTGVPFPYNVENFPALNLKAKGTWGETNYYQYKTDGNEQSVKDKLQIVKNWAGNYAVPIICSEYGVYNKYARQDSRCRYIKTVRNTLKQMQIPGMLWDYNGNFSLFEGKPAVNNLPQCMADAIAYKPKK</sequence>
<protein>
    <submittedName>
        <fullName evidence="9">Cellulase family glycosylhydrolase</fullName>
    </submittedName>
</protein>
<comment type="similarity">
    <text evidence="1 7">Belongs to the glycosyl hydrolase 5 (cellulase A) family.</text>
</comment>
<dbReference type="InterPro" id="IPR001547">
    <property type="entry name" value="Glyco_hydro_5"/>
</dbReference>
<evidence type="ECO:0000256" key="2">
    <source>
        <dbReference type="ARBA" id="ARBA00022801"/>
    </source>
</evidence>
<evidence type="ECO:0000256" key="4">
    <source>
        <dbReference type="ARBA" id="ARBA00023277"/>
    </source>
</evidence>
<keyword evidence="6" id="KW-0624">Polysaccharide degradation</keyword>
<organism evidence="9 10">
    <name type="scientific">Mucilaginibacter aquatilis</name>
    <dbReference type="NCBI Taxonomy" id="1517760"/>
    <lineage>
        <taxon>Bacteria</taxon>
        <taxon>Pseudomonadati</taxon>
        <taxon>Bacteroidota</taxon>
        <taxon>Sphingobacteriia</taxon>
        <taxon>Sphingobacteriales</taxon>
        <taxon>Sphingobacteriaceae</taxon>
        <taxon>Mucilaginibacter</taxon>
    </lineage>
</organism>
<dbReference type="EMBL" id="WQLA01000001">
    <property type="protein sequence ID" value="MVN90224.1"/>
    <property type="molecule type" value="Genomic_DNA"/>
</dbReference>
<proteinExistence type="inferred from homology"/>
<name>A0A6I4IPZ8_9SPHI</name>
<gene>
    <name evidence="9" type="ORF">GO816_03715</name>
</gene>
<feature type="domain" description="Glycoside hydrolase family 5" evidence="8">
    <location>
        <begin position="78"/>
        <end position="374"/>
    </location>
</feature>
<dbReference type="PANTHER" id="PTHR31297:SF41">
    <property type="entry name" value="ENDOGLUCANASE, PUTATIVE (AFU_ORTHOLOGUE AFUA_5G01830)-RELATED"/>
    <property type="match status" value="1"/>
</dbReference>
<evidence type="ECO:0000313" key="10">
    <source>
        <dbReference type="Proteomes" id="UP000434850"/>
    </source>
</evidence>
<dbReference type="InterPro" id="IPR050386">
    <property type="entry name" value="Glycosyl_hydrolase_5"/>
</dbReference>
<dbReference type="OrthoDB" id="9800955at2"/>